<dbReference type="EMBL" id="JALHAT010000012">
    <property type="protein sequence ID" value="MCJ1960772.1"/>
    <property type="molecule type" value="Genomic_DNA"/>
</dbReference>
<name>A0ABT0AC57_9SPHN</name>
<accession>A0ABT0AC57</accession>
<protein>
    <submittedName>
        <fullName evidence="1">Uncharacterized protein</fullName>
    </submittedName>
</protein>
<reference evidence="1" key="1">
    <citation type="submission" date="2022-03" db="EMBL/GenBank/DDBJ databases">
        <title>Identification of a novel bacterium isolated from mangrove sediments.</title>
        <authorList>
            <person name="Pan X."/>
        </authorList>
    </citation>
    <scope>NUCLEOTIDE SEQUENCE</scope>
    <source>
        <strain evidence="1">B2637</strain>
    </source>
</reference>
<proteinExistence type="predicted"/>
<gene>
    <name evidence="1" type="ORF">MTR65_08780</name>
</gene>
<evidence type="ECO:0000313" key="1">
    <source>
        <dbReference type="EMBL" id="MCJ1960772.1"/>
    </source>
</evidence>
<evidence type="ECO:0000313" key="2">
    <source>
        <dbReference type="Proteomes" id="UP001162802"/>
    </source>
</evidence>
<comment type="caution">
    <text evidence="1">The sequence shown here is derived from an EMBL/GenBank/DDBJ whole genome shotgun (WGS) entry which is preliminary data.</text>
</comment>
<dbReference type="RefSeq" id="WP_243799223.1">
    <property type="nucleotide sequence ID" value="NZ_JALHAT010000012.1"/>
</dbReference>
<sequence>MLSRSGASPTLAPCWYTRRHVPAGARSRDADGVVTCTCRHCGRRIRSRDRGQWDLAEGVDLDALQEQSRTGHFCVVDTLDGMVIARYPIAMDADEAWIRTKMQEISAEYDVAASGGELQIRIVPGRRESRLKH</sequence>
<organism evidence="1 2">
    <name type="scientific">Novosphingobium mangrovi</name>
    <name type="common">ex Hu et al. 2023</name>
    <dbReference type="NCBI Taxonomy" id="2930094"/>
    <lineage>
        <taxon>Bacteria</taxon>
        <taxon>Pseudomonadati</taxon>
        <taxon>Pseudomonadota</taxon>
        <taxon>Alphaproteobacteria</taxon>
        <taxon>Sphingomonadales</taxon>
        <taxon>Sphingomonadaceae</taxon>
        <taxon>Novosphingobium</taxon>
    </lineage>
</organism>
<keyword evidence="2" id="KW-1185">Reference proteome</keyword>
<dbReference type="Proteomes" id="UP001162802">
    <property type="component" value="Unassembled WGS sequence"/>
</dbReference>